<comment type="caution">
    <text evidence="1">The sequence shown here is derived from an EMBL/GenBank/DDBJ whole genome shotgun (WGS) entry which is preliminary data.</text>
</comment>
<gene>
    <name evidence="1" type="ORF">LCGC14_3167210</name>
</gene>
<dbReference type="AlphaFoldDB" id="A0A0F8Y8A2"/>
<accession>A0A0F8Y8A2</accession>
<sequence>VDPIPEPTPDPEPNPNIALREELATAQGLNQQYATRLGELIAKAEPDSTPSAPRFDDETTSFVQKTADSAAERVLNQKLSELTVNMEVRQGIASIPDSDRGAVEKMAETELTALKANPFYKDLNTTIQTRMAVDAARVKYYTSKAGSTQKTAEQGAAAAAERNLLDASGVPKTDIAPVVPDDKAKFIADYKRDPEKIKLAKGYYGTTPGTPEFDKRFDRAAEEAWSGSKFGTTIATAVQVLSGGKA</sequence>
<reference evidence="1" key="1">
    <citation type="journal article" date="2015" name="Nature">
        <title>Complex archaea that bridge the gap between prokaryotes and eukaryotes.</title>
        <authorList>
            <person name="Spang A."/>
            <person name="Saw J.H."/>
            <person name="Jorgensen S.L."/>
            <person name="Zaremba-Niedzwiedzka K."/>
            <person name="Martijn J."/>
            <person name="Lind A.E."/>
            <person name="van Eijk R."/>
            <person name="Schleper C."/>
            <person name="Guy L."/>
            <person name="Ettema T.J."/>
        </authorList>
    </citation>
    <scope>NUCLEOTIDE SEQUENCE</scope>
</reference>
<name>A0A0F8Y8A2_9ZZZZ</name>
<organism evidence="1">
    <name type="scientific">marine sediment metagenome</name>
    <dbReference type="NCBI Taxonomy" id="412755"/>
    <lineage>
        <taxon>unclassified sequences</taxon>
        <taxon>metagenomes</taxon>
        <taxon>ecological metagenomes</taxon>
    </lineage>
</organism>
<dbReference type="EMBL" id="LAZR01070184">
    <property type="protein sequence ID" value="KKK44391.1"/>
    <property type="molecule type" value="Genomic_DNA"/>
</dbReference>
<evidence type="ECO:0000313" key="1">
    <source>
        <dbReference type="EMBL" id="KKK44391.1"/>
    </source>
</evidence>
<proteinExistence type="predicted"/>
<protein>
    <submittedName>
        <fullName evidence="1">Uncharacterized protein</fullName>
    </submittedName>
</protein>
<feature type="non-terminal residue" evidence="1">
    <location>
        <position position="1"/>
    </location>
</feature>